<dbReference type="OrthoDB" id="742238at2"/>
<keyword evidence="3" id="KW-0804">Transcription</keyword>
<evidence type="ECO:0000313" key="6">
    <source>
        <dbReference type="Proteomes" id="UP000185003"/>
    </source>
</evidence>
<organism evidence="5 6">
    <name type="scientific">Chitinophaga niabensis</name>
    <dbReference type="NCBI Taxonomy" id="536979"/>
    <lineage>
        <taxon>Bacteria</taxon>
        <taxon>Pseudomonadati</taxon>
        <taxon>Bacteroidota</taxon>
        <taxon>Chitinophagia</taxon>
        <taxon>Chitinophagales</taxon>
        <taxon>Chitinophagaceae</taxon>
        <taxon>Chitinophaga</taxon>
    </lineage>
</organism>
<dbReference type="Gene3D" id="1.10.10.10">
    <property type="entry name" value="Winged helix-like DNA-binding domain superfamily/Winged helix DNA-binding domain"/>
    <property type="match status" value="1"/>
</dbReference>
<protein>
    <submittedName>
        <fullName evidence="5">Regulatory protein, gntR family</fullName>
    </submittedName>
</protein>
<feature type="domain" description="HTH gntR-type" evidence="4">
    <location>
        <begin position="17"/>
        <end position="85"/>
    </location>
</feature>
<keyword evidence="2" id="KW-0238">DNA-binding</keyword>
<dbReference type="SUPFAM" id="SSF46785">
    <property type="entry name" value="Winged helix' DNA-binding domain"/>
    <property type="match status" value="1"/>
</dbReference>
<evidence type="ECO:0000256" key="1">
    <source>
        <dbReference type="ARBA" id="ARBA00023015"/>
    </source>
</evidence>
<dbReference type="SMART" id="SM00345">
    <property type="entry name" value="HTH_GNTR"/>
    <property type="match status" value="1"/>
</dbReference>
<evidence type="ECO:0000259" key="4">
    <source>
        <dbReference type="PROSITE" id="PS50949"/>
    </source>
</evidence>
<evidence type="ECO:0000313" key="5">
    <source>
        <dbReference type="EMBL" id="SIO54763.1"/>
    </source>
</evidence>
<sequence>MQDIYEQIHELEGIPGMSKHEQLVQGIINTINARLLSRGDALPSVNKLISELGFARETIARGYKELVERGIVTSRNRKGFFVSSNDTGQQLKVALLLFAFDTFQETFYKTFRANIGENIQLDVFFHHNNIEVFESIVSTIKGRYGMYVVAPIPHPKTAEILKVLPMDKFLMIDRHEPLEADYSYIVQEFGESSYQVFCSLAETIRRYDEMIFYYRPATDTPIEILKAFKRFIKDCKIKGVIKTAYLPGTVAKGKVYYTINNTELWSILKDCTEKELIPGKDVGILSHNDDIVKEIICNGITTYSTDFELMAAKAADFVLSREKIQEVLPTILIRRKSL</sequence>
<name>A0A1N6KEA2_9BACT</name>
<dbReference type="InterPro" id="IPR000524">
    <property type="entry name" value="Tscrpt_reg_HTH_GntR"/>
</dbReference>
<dbReference type="Proteomes" id="UP000185003">
    <property type="component" value="Unassembled WGS sequence"/>
</dbReference>
<dbReference type="GO" id="GO:0003677">
    <property type="term" value="F:DNA binding"/>
    <property type="evidence" value="ECO:0007669"/>
    <property type="project" value="UniProtKB-KW"/>
</dbReference>
<dbReference type="STRING" id="536979.SAMN04488055_5662"/>
<dbReference type="CDD" id="cd07377">
    <property type="entry name" value="WHTH_GntR"/>
    <property type="match status" value="1"/>
</dbReference>
<reference evidence="5 6" key="1">
    <citation type="submission" date="2016-11" db="EMBL/GenBank/DDBJ databases">
        <authorList>
            <person name="Jaros S."/>
            <person name="Januszkiewicz K."/>
            <person name="Wedrychowicz H."/>
        </authorList>
    </citation>
    <scope>NUCLEOTIDE SEQUENCE [LARGE SCALE GENOMIC DNA]</scope>
    <source>
        <strain evidence="5 6">DSM 24787</strain>
    </source>
</reference>
<dbReference type="InterPro" id="IPR036388">
    <property type="entry name" value="WH-like_DNA-bd_sf"/>
</dbReference>
<dbReference type="AlphaFoldDB" id="A0A1N6KEA2"/>
<dbReference type="RefSeq" id="WP_074242870.1">
    <property type="nucleotide sequence ID" value="NZ_FSRA01000002.1"/>
</dbReference>
<dbReference type="Pfam" id="PF00392">
    <property type="entry name" value="GntR"/>
    <property type="match status" value="1"/>
</dbReference>
<dbReference type="PROSITE" id="PS50949">
    <property type="entry name" value="HTH_GNTR"/>
    <property type="match status" value="1"/>
</dbReference>
<dbReference type="Gene3D" id="3.40.50.2300">
    <property type="match status" value="1"/>
</dbReference>
<dbReference type="PANTHER" id="PTHR38445:SF10">
    <property type="entry name" value="GNTR-FAMILY TRANSCRIPTIONAL REGULATOR"/>
    <property type="match status" value="1"/>
</dbReference>
<dbReference type="InterPro" id="IPR036390">
    <property type="entry name" value="WH_DNA-bd_sf"/>
</dbReference>
<accession>A0A1N6KEA2</accession>
<evidence type="ECO:0000256" key="2">
    <source>
        <dbReference type="ARBA" id="ARBA00023125"/>
    </source>
</evidence>
<keyword evidence="6" id="KW-1185">Reference proteome</keyword>
<dbReference type="GO" id="GO:0003700">
    <property type="term" value="F:DNA-binding transcription factor activity"/>
    <property type="evidence" value="ECO:0007669"/>
    <property type="project" value="InterPro"/>
</dbReference>
<dbReference type="InterPro" id="IPR028082">
    <property type="entry name" value="Peripla_BP_I"/>
</dbReference>
<dbReference type="SUPFAM" id="SSF53822">
    <property type="entry name" value="Periplasmic binding protein-like I"/>
    <property type="match status" value="1"/>
</dbReference>
<dbReference type="PANTHER" id="PTHR38445">
    <property type="entry name" value="HTH-TYPE TRANSCRIPTIONAL REPRESSOR YTRA"/>
    <property type="match status" value="1"/>
</dbReference>
<dbReference type="EMBL" id="FSRA01000002">
    <property type="protein sequence ID" value="SIO54763.1"/>
    <property type="molecule type" value="Genomic_DNA"/>
</dbReference>
<gene>
    <name evidence="5" type="ORF">SAMN04488055_5662</name>
</gene>
<evidence type="ECO:0000256" key="3">
    <source>
        <dbReference type="ARBA" id="ARBA00023163"/>
    </source>
</evidence>
<proteinExistence type="predicted"/>
<keyword evidence="1" id="KW-0805">Transcription regulation</keyword>